<keyword evidence="2" id="KW-1185">Reference proteome</keyword>
<dbReference type="EMBL" id="JASTZZ010000005">
    <property type="protein sequence ID" value="MDT7509919.1"/>
    <property type="molecule type" value="Genomic_DNA"/>
</dbReference>
<sequence length="60" mass="6775">MIEQIQTRENGSSLSAAELDQLADCLDRLPTEIKNADSRTIPHFAEKLDNFLADGTFFYN</sequence>
<evidence type="ECO:0000313" key="2">
    <source>
        <dbReference type="Proteomes" id="UP001529481"/>
    </source>
</evidence>
<dbReference type="RefSeq" id="WP_313839645.1">
    <property type="nucleotide sequence ID" value="NZ_JASTZZ010000005.1"/>
</dbReference>
<gene>
    <name evidence="1" type="ORF">QRX41_07255</name>
</gene>
<comment type="caution">
    <text evidence="1">The sequence shown here is derived from an EMBL/GenBank/DDBJ whole genome shotgun (WGS) entry which is preliminary data.</text>
</comment>
<reference evidence="2" key="1">
    <citation type="submission" date="2023-07" db="EMBL/GenBank/DDBJ databases">
        <title>Bifidobacterium spp. in honeybee.</title>
        <authorList>
            <person name="Olofsson T."/>
        </authorList>
    </citation>
    <scope>NUCLEOTIDE SEQUENCE [LARGE SCALE GENOMIC DNA]</scope>
    <source>
        <strain evidence="2">H1HS16N</strain>
    </source>
</reference>
<proteinExistence type="predicted"/>
<dbReference type="Proteomes" id="UP001529481">
    <property type="component" value="Unassembled WGS sequence"/>
</dbReference>
<evidence type="ECO:0000313" key="1">
    <source>
        <dbReference type="EMBL" id="MDT7509919.1"/>
    </source>
</evidence>
<organism evidence="1 2">
    <name type="scientific">Bifidobacterium kimbladii</name>
    <dbReference type="NCBI Taxonomy" id="1293826"/>
    <lineage>
        <taxon>Bacteria</taxon>
        <taxon>Bacillati</taxon>
        <taxon>Actinomycetota</taxon>
        <taxon>Actinomycetes</taxon>
        <taxon>Bifidobacteriales</taxon>
        <taxon>Bifidobacteriaceae</taxon>
        <taxon>Bifidobacterium</taxon>
    </lineage>
</organism>
<name>A0ABU3KH43_9BIFI</name>
<accession>A0ABU3KH43</accession>
<protein>
    <submittedName>
        <fullName evidence="1">Uncharacterized protein</fullName>
    </submittedName>
</protein>